<evidence type="ECO:0000313" key="2">
    <source>
        <dbReference type="Proteomes" id="UP000001726"/>
    </source>
</evidence>
<geneLocation type="plasmid" evidence="1 2">
    <name>pET46</name>
</geneLocation>
<sequence>MAFIRHHDWCRNPDLIALRRKGYTPYSRTFDRDFRPKPMRITARSESREALSALSMVLAANCDYSPDSEYMFETMLPVEEMARRMGVLHVYESGRKAYDVLLKALRVLEQMEYVVVHRDRDSDSGQHKPMRIFLTESFFTSRGMTVENVRSWLHKYRQWAVASGVAESMREKYERHQIKMARLGISIERHHSLKNRLKKIKRWVVSPDLRAEKQRVTSDLERALDGHAGSVRPLRPRAGSGRYRQAWLRWSASAETYPAECWKLEQAVKAEHPQLHVTDPEKYHRLLLDRAGVTPE</sequence>
<reference evidence="1 2" key="1">
    <citation type="journal article" date="2008" name="Environ. Microbiol.">
        <title>The genome of Erwinia tasmaniensis strain Et1/99, a non-pathogenic bacterium in the genus Erwinia.</title>
        <authorList>
            <person name="Kube M."/>
            <person name="Migdoll A.M."/>
            <person name="Mueller I."/>
            <person name="Kuhl H."/>
            <person name="Beck A."/>
            <person name="Reinhardt R."/>
            <person name="Geider K."/>
        </authorList>
    </citation>
    <scope>NUCLEOTIDE SEQUENCE [LARGE SCALE GENOMIC DNA]</scope>
    <source>
        <strain evidence="2">DSM 17950 / CFBP 7177 / CIP 109463 / NCPPB 4357 / Et1/99</strain>
        <plasmid evidence="2">pET46</plasmid>
    </source>
</reference>
<keyword evidence="2" id="KW-1185">Reference proteome</keyword>
<organism evidence="1 2">
    <name type="scientific">Erwinia tasmaniensis (strain DSM 17950 / CFBP 7177 / CIP 109463 / NCPPB 4357 / Et1/99)</name>
    <dbReference type="NCBI Taxonomy" id="465817"/>
    <lineage>
        <taxon>Bacteria</taxon>
        <taxon>Pseudomonadati</taxon>
        <taxon>Pseudomonadota</taxon>
        <taxon>Gammaproteobacteria</taxon>
        <taxon>Enterobacterales</taxon>
        <taxon>Erwiniaceae</taxon>
        <taxon>Erwinia</taxon>
    </lineage>
</organism>
<gene>
    <name evidence="1" type="primary">repA</name>
    <name evidence="1" type="ordered locus">ETA_pET460010</name>
</gene>
<dbReference type="HOGENOM" id="CLU_939214_0_0_6"/>
<dbReference type="Proteomes" id="UP000001726">
    <property type="component" value="Plasmid pET46"/>
</dbReference>
<dbReference type="KEGG" id="eta:ETA_pET460010"/>
<keyword evidence="1" id="KW-0614">Plasmid</keyword>
<accession>B2VB95</accession>
<dbReference type="EMBL" id="CU468133">
    <property type="protein sequence ID" value="CAO94991.1"/>
    <property type="molecule type" value="Genomic_DNA"/>
</dbReference>
<dbReference type="AlphaFoldDB" id="B2VB95"/>
<proteinExistence type="predicted"/>
<protein>
    <submittedName>
        <fullName evidence="1">Replication protein</fullName>
    </submittedName>
</protein>
<evidence type="ECO:0000313" key="1">
    <source>
        <dbReference type="EMBL" id="CAO94991.1"/>
    </source>
</evidence>
<name>B2VB95_ERWT9</name>